<feature type="signal peptide" evidence="1">
    <location>
        <begin position="1"/>
        <end position="21"/>
    </location>
</feature>
<keyword evidence="1" id="KW-0732">Signal</keyword>
<dbReference type="AlphaFoldDB" id="A0A6M8U892"/>
<keyword evidence="4" id="KW-1185">Reference proteome</keyword>
<dbReference type="Gene3D" id="1.20.1270.180">
    <property type="match status" value="1"/>
</dbReference>
<evidence type="ECO:0000259" key="2">
    <source>
        <dbReference type="Pfam" id="PF07007"/>
    </source>
</evidence>
<evidence type="ECO:0000256" key="1">
    <source>
        <dbReference type="SAM" id="SignalP"/>
    </source>
</evidence>
<proteinExistence type="predicted"/>
<gene>
    <name evidence="3" type="ORF">PMPD1_2038</name>
</gene>
<sequence length="159" mass="17645">MVCKKTGLMTMLILLAGSALASEPGNLLTGPEMASCQKKETSNGKGFADYVSCMQEQEQKTSVMVEGAYKKLLSITQSDEWLLPNVDYSDVTSPIVTENKNNLTEDQRLWIKHKSLFCGVSSSQTSSSAPMHAIYLLQCKVNLNKNRLKEFDAVFKQLQ</sequence>
<organism evidence="3 4">
    <name type="scientific">Paramixta manurensis</name>
    <dbReference type="NCBI Taxonomy" id="2740817"/>
    <lineage>
        <taxon>Bacteria</taxon>
        <taxon>Pseudomonadati</taxon>
        <taxon>Pseudomonadota</taxon>
        <taxon>Gammaproteobacteria</taxon>
        <taxon>Enterobacterales</taxon>
        <taxon>Erwiniaceae</taxon>
        <taxon>Paramixta</taxon>
    </lineage>
</organism>
<protein>
    <recommendedName>
        <fullName evidence="2">Lysozyme inhibitor LprI-like N-terminal domain-containing protein</fullName>
    </recommendedName>
</protein>
<dbReference type="EMBL" id="CP054212">
    <property type="protein sequence ID" value="QKJ86986.1"/>
    <property type="molecule type" value="Genomic_DNA"/>
</dbReference>
<dbReference type="Pfam" id="PF07007">
    <property type="entry name" value="LprI"/>
    <property type="match status" value="1"/>
</dbReference>
<evidence type="ECO:0000313" key="3">
    <source>
        <dbReference type="EMBL" id="QKJ86986.1"/>
    </source>
</evidence>
<reference evidence="3 4" key="1">
    <citation type="submission" date="2020-06" db="EMBL/GenBank/DDBJ databases">
        <title>Genome sequence of Paramixta manurensis strain PD-1.</title>
        <authorList>
            <person name="Lee C.W."/>
            <person name="Kim J."/>
        </authorList>
    </citation>
    <scope>NUCLEOTIDE SEQUENCE [LARGE SCALE GENOMIC DNA]</scope>
    <source>
        <strain evidence="3 4">PD-1</strain>
    </source>
</reference>
<evidence type="ECO:0000313" key="4">
    <source>
        <dbReference type="Proteomes" id="UP000505325"/>
    </source>
</evidence>
<feature type="chain" id="PRO_5026665991" description="Lysozyme inhibitor LprI-like N-terminal domain-containing protein" evidence="1">
    <location>
        <begin position="22"/>
        <end position="159"/>
    </location>
</feature>
<feature type="domain" description="Lysozyme inhibitor LprI-like N-terminal" evidence="2">
    <location>
        <begin position="48"/>
        <end position="150"/>
    </location>
</feature>
<dbReference type="KEGG" id="pmak:PMPD1_2038"/>
<accession>A0A6M8U892</accession>
<dbReference type="InterPro" id="IPR009739">
    <property type="entry name" value="LprI-like_N"/>
</dbReference>
<name>A0A6M8U892_9GAMM</name>
<dbReference type="Proteomes" id="UP000505325">
    <property type="component" value="Chromosome"/>
</dbReference>